<dbReference type="GO" id="GO:0006694">
    <property type="term" value="P:steroid biosynthetic process"/>
    <property type="evidence" value="ECO:0007669"/>
    <property type="project" value="InterPro"/>
</dbReference>
<dbReference type="Gene3D" id="3.40.50.720">
    <property type="entry name" value="NAD(P)-binding Rossmann-like Domain"/>
    <property type="match status" value="1"/>
</dbReference>
<dbReference type="PANTHER" id="PTHR43245:SF51">
    <property type="entry name" value="SHORT CHAIN DEHYDROGENASE_REDUCTASE FAMILY 42E, MEMBER 2"/>
    <property type="match status" value="1"/>
</dbReference>
<dbReference type="InterPro" id="IPR050177">
    <property type="entry name" value="Lipid_A_modif_metabolic_enz"/>
</dbReference>
<name>S0G4Z9_9BACT</name>
<organism evidence="4 5">
    <name type="scientific">Desulfotignum phosphitoxidans DSM 13687</name>
    <dbReference type="NCBI Taxonomy" id="1286635"/>
    <lineage>
        <taxon>Bacteria</taxon>
        <taxon>Pseudomonadati</taxon>
        <taxon>Thermodesulfobacteriota</taxon>
        <taxon>Desulfobacteria</taxon>
        <taxon>Desulfobacterales</taxon>
        <taxon>Desulfobacteraceae</taxon>
        <taxon>Desulfotignum</taxon>
    </lineage>
</organism>
<dbReference type="EMBL" id="APJX01000005">
    <property type="protein sequence ID" value="EMS79106.1"/>
    <property type="molecule type" value="Genomic_DNA"/>
</dbReference>
<keyword evidence="5" id="KW-1185">Reference proteome</keyword>
<feature type="domain" description="3-beta hydroxysteroid dehydrogenase/isomerase" evidence="3">
    <location>
        <begin position="5"/>
        <end position="251"/>
    </location>
</feature>
<evidence type="ECO:0000256" key="1">
    <source>
        <dbReference type="ARBA" id="ARBA00009219"/>
    </source>
</evidence>
<dbReference type="OrthoDB" id="9814124at2"/>
<evidence type="ECO:0000313" key="4">
    <source>
        <dbReference type="EMBL" id="EMS79106.1"/>
    </source>
</evidence>
<sequence length="329" mass="36116">MEPVLVTGGGGFLGKALVKKLRVHNYAVTSFSRRHHPSLARMGVPQIQGDLTDADAVKKAVIGMETVFHVAAKPGVWGSYDTYYAVNVTGTGHVVKACRAQGVKRLIYTSSPSVIFDESDMENVDESVSYPKTYLAPYPETKAIAEKKVRQAATQGLDVIILRPHLIWGPEDNHLVPGILKRAGRLKIVGRVDDLVDTIYVDNAALAHVLAAQKLKENPSLSGNIYFISQDEPVSKWALANAFLEAAGLPLIKGHVSARTAYAAGWCFEKIYGLLGIISEPPMTRFMAKELATSHWFNITRAKTDLGYYPEISTQEGLRRLKAWLSRNG</sequence>
<dbReference type="RefSeq" id="WP_006966207.1">
    <property type="nucleotide sequence ID" value="NZ_APJX01000005.1"/>
</dbReference>
<protein>
    <submittedName>
        <fullName evidence="4">3-beta hydroxysteroid dehydrogenase/isomerase family protein</fullName>
    </submittedName>
</protein>
<reference evidence="4 5" key="1">
    <citation type="journal article" date="2013" name="Genome Announc.">
        <title>Draft Genome Sequence of Desulfotignum phosphitoxidans DSM 13687 Strain FiPS-3.</title>
        <authorList>
            <person name="Poehlein A."/>
            <person name="Daniel R."/>
            <person name="Simeonova D.D."/>
        </authorList>
    </citation>
    <scope>NUCLEOTIDE SEQUENCE [LARGE SCALE GENOMIC DNA]</scope>
    <source>
        <strain evidence="4 5">DSM 13687</strain>
    </source>
</reference>
<comment type="similarity">
    <text evidence="1">Belongs to the 3-beta-HSD family.</text>
</comment>
<proteinExistence type="inferred from homology"/>
<evidence type="ECO:0000256" key="2">
    <source>
        <dbReference type="ARBA" id="ARBA00023002"/>
    </source>
</evidence>
<dbReference type="GO" id="GO:0016853">
    <property type="term" value="F:isomerase activity"/>
    <property type="evidence" value="ECO:0007669"/>
    <property type="project" value="UniProtKB-KW"/>
</dbReference>
<accession>S0G4Z9</accession>
<dbReference type="InterPro" id="IPR002225">
    <property type="entry name" value="3Beta_OHSteriod_DH/Estase"/>
</dbReference>
<comment type="caution">
    <text evidence="4">The sequence shown here is derived from an EMBL/GenBank/DDBJ whole genome shotgun (WGS) entry which is preliminary data.</text>
</comment>
<evidence type="ECO:0000259" key="3">
    <source>
        <dbReference type="Pfam" id="PF01073"/>
    </source>
</evidence>
<dbReference type="AlphaFoldDB" id="S0G4Z9"/>
<dbReference type="PANTHER" id="PTHR43245">
    <property type="entry name" value="BIFUNCTIONAL POLYMYXIN RESISTANCE PROTEIN ARNA"/>
    <property type="match status" value="1"/>
</dbReference>
<dbReference type="InterPro" id="IPR036291">
    <property type="entry name" value="NAD(P)-bd_dom_sf"/>
</dbReference>
<dbReference type="Pfam" id="PF01073">
    <property type="entry name" value="3Beta_HSD"/>
    <property type="match status" value="1"/>
</dbReference>
<dbReference type="Proteomes" id="UP000014216">
    <property type="component" value="Unassembled WGS sequence"/>
</dbReference>
<dbReference type="SUPFAM" id="SSF51735">
    <property type="entry name" value="NAD(P)-binding Rossmann-fold domains"/>
    <property type="match status" value="1"/>
</dbReference>
<keyword evidence="4" id="KW-0413">Isomerase</keyword>
<dbReference type="GO" id="GO:0016616">
    <property type="term" value="F:oxidoreductase activity, acting on the CH-OH group of donors, NAD or NADP as acceptor"/>
    <property type="evidence" value="ECO:0007669"/>
    <property type="project" value="InterPro"/>
</dbReference>
<keyword evidence="2" id="KW-0560">Oxidoreductase</keyword>
<evidence type="ECO:0000313" key="5">
    <source>
        <dbReference type="Proteomes" id="UP000014216"/>
    </source>
</evidence>
<dbReference type="PATRIC" id="fig|1286635.3.peg.2491"/>
<gene>
    <name evidence="4" type="ORF">Dpo_5c00290</name>
</gene>